<dbReference type="EMBL" id="KQ981332">
    <property type="protein sequence ID" value="KYN42672.1"/>
    <property type="molecule type" value="Genomic_DNA"/>
</dbReference>
<evidence type="ECO:0000256" key="1">
    <source>
        <dbReference type="SAM" id="MobiDB-lite"/>
    </source>
</evidence>
<dbReference type="AlphaFoldDB" id="A0A151JZR0"/>
<feature type="compositionally biased region" description="Pro residues" evidence="1">
    <location>
        <begin position="8"/>
        <end position="30"/>
    </location>
</feature>
<gene>
    <name evidence="2" type="ORF">ALC56_02898</name>
</gene>
<accession>A0A151JZR0</accession>
<protein>
    <submittedName>
        <fullName evidence="2">Uncharacterized protein</fullName>
    </submittedName>
</protein>
<evidence type="ECO:0000313" key="2">
    <source>
        <dbReference type="EMBL" id="KYN42672.1"/>
    </source>
</evidence>
<proteinExistence type="predicted"/>
<sequence>MLIWYLHPPLPPPQPLPPSNRVLPDPPPPSTQSILKRQSLPPLPPPQSLSPPQQKVEHELDSFVTRTRCKINNRESLVEFMLDFLLLFGGSILADRDFSSILPTSVRRTFFSPSSFFS</sequence>
<keyword evidence="3" id="KW-1185">Reference proteome</keyword>
<reference evidence="2 3" key="1">
    <citation type="submission" date="2016-03" db="EMBL/GenBank/DDBJ databases">
        <title>Trachymyrmex septentrionalis WGS genome.</title>
        <authorList>
            <person name="Nygaard S."/>
            <person name="Hu H."/>
            <person name="Boomsma J."/>
            <person name="Zhang G."/>
        </authorList>
    </citation>
    <scope>NUCLEOTIDE SEQUENCE [LARGE SCALE GENOMIC DNA]</scope>
    <source>
        <strain evidence="2">Tsep2-gDNA-1</strain>
        <tissue evidence="2">Whole body</tissue>
    </source>
</reference>
<feature type="region of interest" description="Disordered" evidence="1">
    <location>
        <begin position="1"/>
        <end position="56"/>
    </location>
</feature>
<evidence type="ECO:0000313" key="3">
    <source>
        <dbReference type="Proteomes" id="UP000078541"/>
    </source>
</evidence>
<organism evidence="2 3">
    <name type="scientific">Trachymyrmex septentrionalis</name>
    <dbReference type="NCBI Taxonomy" id="34720"/>
    <lineage>
        <taxon>Eukaryota</taxon>
        <taxon>Metazoa</taxon>
        <taxon>Ecdysozoa</taxon>
        <taxon>Arthropoda</taxon>
        <taxon>Hexapoda</taxon>
        <taxon>Insecta</taxon>
        <taxon>Pterygota</taxon>
        <taxon>Neoptera</taxon>
        <taxon>Endopterygota</taxon>
        <taxon>Hymenoptera</taxon>
        <taxon>Apocrita</taxon>
        <taxon>Aculeata</taxon>
        <taxon>Formicoidea</taxon>
        <taxon>Formicidae</taxon>
        <taxon>Myrmicinae</taxon>
        <taxon>Trachymyrmex</taxon>
    </lineage>
</organism>
<dbReference type="Proteomes" id="UP000078541">
    <property type="component" value="Unassembled WGS sequence"/>
</dbReference>
<name>A0A151JZR0_9HYME</name>